<evidence type="ECO:0000256" key="1">
    <source>
        <dbReference type="SAM" id="Phobius"/>
    </source>
</evidence>
<dbReference type="AlphaFoldDB" id="A0A432ZS91"/>
<feature type="transmembrane region" description="Helical" evidence="1">
    <location>
        <begin position="336"/>
        <end position="356"/>
    </location>
</feature>
<dbReference type="InterPro" id="IPR005625">
    <property type="entry name" value="PepSY-ass_TM"/>
</dbReference>
<dbReference type="OrthoDB" id="5294804at2"/>
<keyword evidence="1" id="KW-0472">Membrane</keyword>
<dbReference type="RefSeq" id="WP_126841275.1">
    <property type="nucleotide sequence ID" value="NZ_PIQH01000003.1"/>
</dbReference>
<comment type="caution">
    <text evidence="2">The sequence shown here is derived from an EMBL/GenBank/DDBJ whole genome shotgun (WGS) entry which is preliminary data.</text>
</comment>
<sequence length="385" mass="43573">MKQRHWFNLHGWFALPLWLLFCFICITGTLAVFSHELTWLFNPNARATNPADMPAKPIAELVEVVEREYPQADVTTVISFEPYLVNAIAFSDAEHPYALAYVNPYTGKIQEVNTGVTFINFIRSLHGWLLFPWHGSYSIGYYLVSAFSLLLLGSLITGLVIYKRFWRAFTQPKLRLKQGKKTVLADLHRLAGAWSLWFIAIMSATGLWYLTQQILWHNDIDIEGHAPLVDASAVPTQASEQLPVSFAQALEQVKQRYPNFRNGYSMLPEHSRGMYQLIGGGGEMFYDQYSYRVAVNPYSGEIAQASSPADMGVLETVLHVADTLHYGTFGGLWTKSLWFIFGLILSGMSITGFMMWGNRTLKASKNAARKQRKIEQVQTVQQGVQ</sequence>
<keyword evidence="3" id="KW-1185">Reference proteome</keyword>
<gene>
    <name evidence="2" type="ORF">CWI84_03930</name>
</gene>
<dbReference type="PANTHER" id="PTHR34219">
    <property type="entry name" value="IRON-REGULATED INNER MEMBRANE PROTEIN-RELATED"/>
    <property type="match status" value="1"/>
</dbReference>
<feature type="transmembrane region" description="Helical" evidence="1">
    <location>
        <begin position="12"/>
        <end position="33"/>
    </location>
</feature>
<reference evidence="2 3" key="1">
    <citation type="journal article" date="2011" name="Front. Microbiol.">
        <title>Genomic signatures of strain selection and enhancement in Bacillus atrophaeus var. globigii, a historical biowarfare simulant.</title>
        <authorList>
            <person name="Gibbons H.S."/>
            <person name="Broomall S.M."/>
            <person name="McNew L.A."/>
            <person name="Daligault H."/>
            <person name="Chapman C."/>
            <person name="Bruce D."/>
            <person name="Karavis M."/>
            <person name="Krepps M."/>
            <person name="McGregor P.A."/>
            <person name="Hong C."/>
            <person name="Park K.H."/>
            <person name="Akmal A."/>
            <person name="Feldman A."/>
            <person name="Lin J.S."/>
            <person name="Chang W.E."/>
            <person name="Higgs B.W."/>
            <person name="Demirev P."/>
            <person name="Lindquist J."/>
            <person name="Liem A."/>
            <person name="Fochler E."/>
            <person name="Read T.D."/>
            <person name="Tapia R."/>
            <person name="Johnson S."/>
            <person name="Bishop-Lilly K.A."/>
            <person name="Detter C."/>
            <person name="Han C."/>
            <person name="Sozhamannan S."/>
            <person name="Rosenzweig C.N."/>
            <person name="Skowronski E.W."/>
        </authorList>
    </citation>
    <scope>NUCLEOTIDE SEQUENCE [LARGE SCALE GENOMIC DNA]</scope>
    <source>
        <strain evidence="2 3">CC-PW-9</strain>
    </source>
</reference>
<dbReference type="EMBL" id="PIQH01000003">
    <property type="protein sequence ID" value="RUO80743.1"/>
    <property type="molecule type" value="Genomic_DNA"/>
</dbReference>
<name>A0A432ZS91_9GAMM</name>
<keyword evidence="1" id="KW-1133">Transmembrane helix</keyword>
<keyword evidence="1" id="KW-0812">Transmembrane</keyword>
<dbReference type="PANTHER" id="PTHR34219:SF8">
    <property type="entry name" value="PEPSY DOMAIN-CONTAINING PROTEIN"/>
    <property type="match status" value="1"/>
</dbReference>
<proteinExistence type="predicted"/>
<organism evidence="2 3">
    <name type="scientific">Idiomarina tyrosinivorans</name>
    <dbReference type="NCBI Taxonomy" id="1445662"/>
    <lineage>
        <taxon>Bacteria</taxon>
        <taxon>Pseudomonadati</taxon>
        <taxon>Pseudomonadota</taxon>
        <taxon>Gammaproteobacteria</taxon>
        <taxon>Alteromonadales</taxon>
        <taxon>Idiomarinaceae</taxon>
        <taxon>Idiomarina</taxon>
    </lineage>
</organism>
<evidence type="ECO:0000313" key="2">
    <source>
        <dbReference type="EMBL" id="RUO80743.1"/>
    </source>
</evidence>
<protein>
    <submittedName>
        <fullName evidence="2">PepSY domain-containing protein</fullName>
    </submittedName>
</protein>
<feature type="transmembrane region" description="Helical" evidence="1">
    <location>
        <begin position="183"/>
        <end position="210"/>
    </location>
</feature>
<dbReference type="Pfam" id="PF03929">
    <property type="entry name" value="PepSY_TM"/>
    <property type="match status" value="1"/>
</dbReference>
<evidence type="ECO:0000313" key="3">
    <source>
        <dbReference type="Proteomes" id="UP000287996"/>
    </source>
</evidence>
<accession>A0A432ZS91</accession>
<feature type="transmembrane region" description="Helical" evidence="1">
    <location>
        <begin position="139"/>
        <end position="162"/>
    </location>
</feature>
<dbReference type="Proteomes" id="UP000287996">
    <property type="component" value="Unassembled WGS sequence"/>
</dbReference>